<keyword evidence="1" id="KW-0436">Ligase</keyword>
<dbReference type="Proteomes" id="UP000275267">
    <property type="component" value="Unassembled WGS sequence"/>
</dbReference>
<reference evidence="2" key="1">
    <citation type="journal article" date="2019" name="Nat. Commun.">
        <title>The genome of broomcorn millet.</title>
        <authorList>
            <person name="Zou C."/>
            <person name="Miki D."/>
            <person name="Li D."/>
            <person name="Tang Q."/>
            <person name="Xiao L."/>
            <person name="Rajput S."/>
            <person name="Deng P."/>
            <person name="Jia W."/>
            <person name="Huang R."/>
            <person name="Zhang M."/>
            <person name="Sun Y."/>
            <person name="Hu J."/>
            <person name="Fu X."/>
            <person name="Schnable P.S."/>
            <person name="Li F."/>
            <person name="Zhang H."/>
            <person name="Feng B."/>
            <person name="Zhu X."/>
            <person name="Liu R."/>
            <person name="Schnable J.C."/>
            <person name="Zhu J.-K."/>
            <person name="Zhang H."/>
        </authorList>
    </citation>
    <scope>NUCLEOTIDE SEQUENCE [LARGE SCALE GENOMIC DNA]</scope>
</reference>
<keyword evidence="2" id="KW-1185">Reference proteome</keyword>
<proteinExistence type="predicted"/>
<dbReference type="EMBL" id="PQIB02000012">
    <property type="protein sequence ID" value="RLM79109.1"/>
    <property type="molecule type" value="Genomic_DNA"/>
</dbReference>
<dbReference type="STRING" id="4540.A0A3L6QFY8"/>
<organism evidence="1 2">
    <name type="scientific">Panicum miliaceum</name>
    <name type="common">Proso millet</name>
    <name type="synonym">Broomcorn millet</name>
    <dbReference type="NCBI Taxonomy" id="4540"/>
    <lineage>
        <taxon>Eukaryota</taxon>
        <taxon>Viridiplantae</taxon>
        <taxon>Streptophyta</taxon>
        <taxon>Embryophyta</taxon>
        <taxon>Tracheophyta</taxon>
        <taxon>Spermatophyta</taxon>
        <taxon>Magnoliopsida</taxon>
        <taxon>Liliopsida</taxon>
        <taxon>Poales</taxon>
        <taxon>Poaceae</taxon>
        <taxon>PACMAD clade</taxon>
        <taxon>Panicoideae</taxon>
        <taxon>Panicodae</taxon>
        <taxon>Paniceae</taxon>
        <taxon>Panicinae</taxon>
        <taxon>Panicum</taxon>
        <taxon>Panicum sect. Panicum</taxon>
    </lineage>
</organism>
<dbReference type="AlphaFoldDB" id="A0A3L6QFY8"/>
<dbReference type="OrthoDB" id="672571at2759"/>
<evidence type="ECO:0000313" key="2">
    <source>
        <dbReference type="Proteomes" id="UP000275267"/>
    </source>
</evidence>
<protein>
    <submittedName>
        <fullName evidence="1">Long-chain-fatty-acid--CoA ligase 1</fullName>
    </submittedName>
</protein>
<comment type="caution">
    <text evidence="1">The sequence shown here is derived from an EMBL/GenBank/DDBJ whole genome shotgun (WGS) entry which is preliminary data.</text>
</comment>
<name>A0A3L6QFY8_PANMI</name>
<gene>
    <name evidence="1" type="ORF">C2845_PM12G08430</name>
</gene>
<sequence>MDFFSDSIGWDWEGWEYFRFYTAACKLACSYVIFCTSARQESRNDELIFRDQVVVAYRMMSFVAYRIFWLDGWLDGASIQNLAPNLSCLVPARFRNKRTVGQALANQRWTRDITGTLNELALSEFEQLWEWLQGVQLQERTNSSGGGHQMESTKLALHTVWWEILRRLGFRSINPLPRQSLQEWWLSLCMQLPKPKRKGFGSLCALVCWQLWKESNARLFRGVETHTVPSAALNQG</sequence>
<accession>A0A3L6QFY8</accession>
<dbReference type="GO" id="GO:0016874">
    <property type="term" value="F:ligase activity"/>
    <property type="evidence" value="ECO:0007669"/>
    <property type="project" value="UniProtKB-KW"/>
</dbReference>
<evidence type="ECO:0000313" key="1">
    <source>
        <dbReference type="EMBL" id="RLM79109.1"/>
    </source>
</evidence>